<accession>A0ABT0URK9</accession>
<feature type="region of interest" description="Disordered" evidence="2">
    <location>
        <begin position="322"/>
        <end position="350"/>
    </location>
</feature>
<dbReference type="InterPro" id="IPR037523">
    <property type="entry name" value="VOC_core"/>
</dbReference>
<dbReference type="PROSITE" id="PS51819">
    <property type="entry name" value="VOC"/>
    <property type="match status" value="2"/>
</dbReference>
<feature type="region of interest" description="Disordered" evidence="2">
    <location>
        <begin position="1"/>
        <end position="36"/>
    </location>
</feature>
<evidence type="ECO:0000256" key="2">
    <source>
        <dbReference type="SAM" id="MobiDB-lite"/>
    </source>
</evidence>
<dbReference type="InterPro" id="IPR051785">
    <property type="entry name" value="MMCE/EMCE_epimerase"/>
</dbReference>
<dbReference type="SUPFAM" id="SSF54593">
    <property type="entry name" value="Glyoxalase/Bleomycin resistance protein/Dihydroxybiphenyl dioxygenase"/>
    <property type="match status" value="1"/>
</dbReference>
<name>A0ABT0URK9_9ACTN</name>
<dbReference type="PANTHER" id="PTHR43048">
    <property type="entry name" value="METHYLMALONYL-COA EPIMERASE"/>
    <property type="match status" value="1"/>
</dbReference>
<keyword evidence="5" id="KW-1185">Reference proteome</keyword>
<feature type="domain" description="VOC" evidence="3">
    <location>
        <begin position="172"/>
        <end position="285"/>
    </location>
</feature>
<feature type="domain" description="VOC" evidence="3">
    <location>
        <begin position="40"/>
        <end position="154"/>
    </location>
</feature>
<dbReference type="Gene3D" id="3.10.180.10">
    <property type="entry name" value="2,3-Dihydroxybiphenyl 1,2-Dioxygenase, domain 1"/>
    <property type="match status" value="2"/>
</dbReference>
<evidence type="ECO:0000259" key="3">
    <source>
        <dbReference type="PROSITE" id="PS51819"/>
    </source>
</evidence>
<reference evidence="4" key="1">
    <citation type="submission" date="2022-06" db="EMBL/GenBank/DDBJ databases">
        <title>Genome public.</title>
        <authorList>
            <person name="Sun Q."/>
        </authorList>
    </citation>
    <scope>NUCLEOTIDE SEQUENCE</scope>
    <source>
        <strain evidence="4">CWNU-1</strain>
    </source>
</reference>
<protein>
    <submittedName>
        <fullName evidence="4">VOC family protein</fullName>
    </submittedName>
</protein>
<dbReference type="RefSeq" id="WP_250920958.1">
    <property type="nucleotide sequence ID" value="NZ_JAMQAW010000025.1"/>
</dbReference>
<proteinExistence type="predicted"/>
<evidence type="ECO:0000313" key="4">
    <source>
        <dbReference type="EMBL" id="MCM2390624.1"/>
    </source>
</evidence>
<dbReference type="InterPro" id="IPR029068">
    <property type="entry name" value="Glyas_Bleomycin-R_OHBP_Dase"/>
</dbReference>
<keyword evidence="1" id="KW-0479">Metal-binding</keyword>
<sequence length="350" mass="37729">MHDPVTTLHQGAAQGPSAQGGFSAPGTPSRASGPVARLRSLRSVSLATPRSVESAEFYREVWGLTPMECDGGSTWLRGTGPEHHVLELRAAEQNALRKIAFAVGDRREVDTAARRLAEWGIEPLSGPGGLDGPGGGYGLRFPDVEGRLIELSCEVAAVTPGDPGGLPAVPRGLAHVVLNTVDIDAACDFYTQVLGMRISDWSEHQMVFLRCNSDHHSIAFNQAQWTSLNHVAYEMTSIDHFMRGIGRLKHHGQVPLWGPGRHGPGDNTFSYFADPAGLVCEYTSEVAQVEEDAWLCRTWRRTPELSDLWGTAGPPSVDVRTRMAGIPDPGHPRPERTGLPAVSRPGGGRS</sequence>
<evidence type="ECO:0000313" key="5">
    <source>
        <dbReference type="Proteomes" id="UP001431429"/>
    </source>
</evidence>
<dbReference type="Proteomes" id="UP001431429">
    <property type="component" value="Unassembled WGS sequence"/>
</dbReference>
<dbReference type="PANTHER" id="PTHR43048:SF3">
    <property type="entry name" value="METHYLMALONYL-COA EPIMERASE, MITOCHONDRIAL"/>
    <property type="match status" value="1"/>
</dbReference>
<feature type="compositionally biased region" description="Low complexity" evidence="2">
    <location>
        <begin position="10"/>
        <end position="24"/>
    </location>
</feature>
<dbReference type="Pfam" id="PF00903">
    <property type="entry name" value="Glyoxalase"/>
    <property type="match status" value="1"/>
</dbReference>
<comment type="caution">
    <text evidence="4">The sequence shown here is derived from an EMBL/GenBank/DDBJ whole genome shotgun (WGS) entry which is preliminary data.</text>
</comment>
<organism evidence="4 5">
    <name type="scientific">Streptomyces albipurpureus</name>
    <dbReference type="NCBI Taxonomy" id="2897419"/>
    <lineage>
        <taxon>Bacteria</taxon>
        <taxon>Bacillati</taxon>
        <taxon>Actinomycetota</taxon>
        <taxon>Actinomycetes</taxon>
        <taxon>Kitasatosporales</taxon>
        <taxon>Streptomycetaceae</taxon>
        <taxon>Streptomyces</taxon>
    </lineage>
</organism>
<gene>
    <name evidence="4" type="ORF">NBG84_20370</name>
</gene>
<dbReference type="InterPro" id="IPR004360">
    <property type="entry name" value="Glyas_Fos-R_dOase_dom"/>
</dbReference>
<dbReference type="EMBL" id="JAMQAW010000025">
    <property type="protein sequence ID" value="MCM2390624.1"/>
    <property type="molecule type" value="Genomic_DNA"/>
</dbReference>
<evidence type="ECO:0000256" key="1">
    <source>
        <dbReference type="ARBA" id="ARBA00022723"/>
    </source>
</evidence>